<feature type="compositionally biased region" description="Basic and acidic residues" evidence="1">
    <location>
        <begin position="498"/>
        <end position="508"/>
    </location>
</feature>
<keyword evidence="2" id="KW-0812">Transmembrane</keyword>
<dbReference type="InterPro" id="IPR007168">
    <property type="entry name" value="Phageshock_PspC_N"/>
</dbReference>
<evidence type="ECO:0000313" key="5">
    <source>
        <dbReference type="Proteomes" id="UP000608530"/>
    </source>
</evidence>
<keyword evidence="5" id="KW-1185">Reference proteome</keyword>
<sequence>MNETTPPQDPAGSQPSRPPGSGFFAWLRGLGIVRGDDRWFAGVAGGIAKRARIDPLIVRGLFVVLALLGGPGLLLYLTGWLLLPDGTGRIHVEEIVRGRARPGVTVAAIVIAAVVLIPAILGIILPTLSPAPMFGIWGWDLWEAVGMPSWLSATLAWMCWIAILVLGFVYVRRVILKRGRDQGGRAEREAPASGGAEPPPVSFTEETRAFADRTEEFATRAGERASAWGEQFGERAAKWGEDVGRQADEWSARYAEHHDAHRLGAGQTILTLALALLAAGLTAIWALNGDWLPSALRWDDGHAVLVAALVAGLAVCAVSLIVAGVRGRHTGWIGFVSACAVVALIFTAVLPWGSRFHPFGTMHVGGNHEPGAVMLAGNAHVDLGYLDDSGASVGRDEDLAVWLLAGNASVHLPEEAPALVDVRVLAGNIGEQGTGSDGFRISGPFLSRTIGANLEDTGDARADASVARATVYVLGGNVRVYGAEGAAISSSEDEESGTGDRRQIEQDRRDLEERLERVEWELSEPGIDGRDRRDLNDEKQQITDELEQLEAEMAR</sequence>
<comment type="caution">
    <text evidence="4">The sequence shown here is derived from an EMBL/GenBank/DDBJ whole genome shotgun (WGS) entry which is preliminary data.</text>
</comment>
<dbReference type="Pfam" id="PF04024">
    <property type="entry name" value="PspC"/>
    <property type="match status" value="1"/>
</dbReference>
<gene>
    <name evidence="4" type="ORF">JD276_13110</name>
</gene>
<feature type="transmembrane region" description="Helical" evidence="2">
    <location>
        <begin position="61"/>
        <end position="83"/>
    </location>
</feature>
<evidence type="ECO:0000256" key="2">
    <source>
        <dbReference type="SAM" id="Phobius"/>
    </source>
</evidence>
<feature type="region of interest" description="Disordered" evidence="1">
    <location>
        <begin position="487"/>
        <end position="508"/>
    </location>
</feature>
<keyword evidence="2" id="KW-1133">Transmembrane helix</keyword>
<keyword evidence="2" id="KW-0472">Membrane</keyword>
<dbReference type="RefSeq" id="WP_200116099.1">
    <property type="nucleotide sequence ID" value="NZ_JAEHOH010000019.1"/>
</dbReference>
<feature type="transmembrane region" description="Helical" evidence="2">
    <location>
        <begin position="149"/>
        <end position="171"/>
    </location>
</feature>
<feature type="transmembrane region" description="Helical" evidence="2">
    <location>
        <begin position="269"/>
        <end position="287"/>
    </location>
</feature>
<dbReference type="Proteomes" id="UP000608530">
    <property type="component" value="Unassembled WGS sequence"/>
</dbReference>
<feature type="compositionally biased region" description="Basic and acidic residues" evidence="1">
    <location>
        <begin position="527"/>
        <end position="541"/>
    </location>
</feature>
<accession>A0A934Q814</accession>
<dbReference type="EMBL" id="JAEHOH010000019">
    <property type="protein sequence ID" value="MBK0419970.1"/>
    <property type="molecule type" value="Genomic_DNA"/>
</dbReference>
<feature type="domain" description="Phage shock protein PspC N-terminal" evidence="3">
    <location>
        <begin position="34"/>
        <end position="85"/>
    </location>
</feature>
<evidence type="ECO:0000313" key="4">
    <source>
        <dbReference type="EMBL" id="MBK0419970.1"/>
    </source>
</evidence>
<dbReference type="AlphaFoldDB" id="A0A934Q814"/>
<reference evidence="4" key="1">
    <citation type="submission" date="2020-12" db="EMBL/GenBank/DDBJ databases">
        <title>Leucobacter sp. CAS1, isolated from Chromium sludge.</title>
        <authorList>
            <person name="Xu Z."/>
        </authorList>
    </citation>
    <scope>NUCLEOTIDE SEQUENCE</scope>
    <source>
        <strain evidence="4">CSA1</strain>
    </source>
</reference>
<feature type="transmembrane region" description="Helical" evidence="2">
    <location>
        <begin position="302"/>
        <end position="325"/>
    </location>
</feature>
<evidence type="ECO:0000256" key="1">
    <source>
        <dbReference type="SAM" id="MobiDB-lite"/>
    </source>
</evidence>
<evidence type="ECO:0000259" key="3">
    <source>
        <dbReference type="Pfam" id="PF04024"/>
    </source>
</evidence>
<proteinExistence type="predicted"/>
<organism evidence="4 5">
    <name type="scientific">Leucobacter chromiisoli</name>
    <dbReference type="NCBI Taxonomy" id="2796471"/>
    <lineage>
        <taxon>Bacteria</taxon>
        <taxon>Bacillati</taxon>
        <taxon>Actinomycetota</taxon>
        <taxon>Actinomycetes</taxon>
        <taxon>Micrococcales</taxon>
        <taxon>Microbacteriaceae</taxon>
        <taxon>Leucobacter</taxon>
    </lineage>
</organism>
<protein>
    <submittedName>
        <fullName evidence="4">PspC domain-containing protein</fullName>
    </submittedName>
</protein>
<feature type="transmembrane region" description="Helical" evidence="2">
    <location>
        <begin position="332"/>
        <end position="353"/>
    </location>
</feature>
<name>A0A934Q814_9MICO</name>
<feature type="transmembrane region" description="Helical" evidence="2">
    <location>
        <begin position="104"/>
        <end position="129"/>
    </location>
</feature>
<feature type="region of interest" description="Disordered" evidence="1">
    <location>
        <begin position="522"/>
        <end position="541"/>
    </location>
</feature>